<sequence>MKRPLTTITALAAAALLSACSYDSAQSDVDACAPRGKNLLEDVTFSTLSGPRSQRKWLYSEHAAGQTFEYSASDGILKIHKMGGEPWFLLSQSPNSAAIAGKRITFGAEFKLDLQMPTDHAFTPGGGLALLARRGGKVVINSSLDHQPRMGKTDWIPISITEKVPPGTDSIRVGFLHQAEGTLRVRRPFLKLAASKDCLPQ</sequence>
<proteinExistence type="predicted"/>
<dbReference type="PROSITE" id="PS51257">
    <property type="entry name" value="PROKAR_LIPOPROTEIN"/>
    <property type="match status" value="1"/>
</dbReference>
<organism evidence="2 3">
    <name type="scientific">Pseudohalioglobus lutimaris</name>
    <dbReference type="NCBI Taxonomy" id="1737061"/>
    <lineage>
        <taxon>Bacteria</taxon>
        <taxon>Pseudomonadati</taxon>
        <taxon>Pseudomonadota</taxon>
        <taxon>Gammaproteobacteria</taxon>
        <taxon>Cellvibrionales</taxon>
        <taxon>Halieaceae</taxon>
        <taxon>Pseudohalioglobus</taxon>
    </lineage>
</organism>
<evidence type="ECO:0000313" key="2">
    <source>
        <dbReference type="EMBL" id="PLW70742.1"/>
    </source>
</evidence>
<dbReference type="RefSeq" id="WP_101517006.1">
    <property type="nucleotide sequence ID" value="NZ_PKUS01000001.1"/>
</dbReference>
<feature type="chain" id="PRO_5014717266" evidence="1">
    <location>
        <begin position="26"/>
        <end position="201"/>
    </location>
</feature>
<dbReference type="Proteomes" id="UP000235005">
    <property type="component" value="Unassembled WGS sequence"/>
</dbReference>
<feature type="signal peptide" evidence="1">
    <location>
        <begin position="1"/>
        <end position="25"/>
    </location>
</feature>
<comment type="caution">
    <text evidence="2">The sequence shown here is derived from an EMBL/GenBank/DDBJ whole genome shotgun (WGS) entry which is preliminary data.</text>
</comment>
<protein>
    <submittedName>
        <fullName evidence="2">Uncharacterized protein</fullName>
    </submittedName>
</protein>
<name>A0A2N5X8D1_9GAMM</name>
<keyword evidence="3" id="KW-1185">Reference proteome</keyword>
<dbReference type="AlphaFoldDB" id="A0A2N5X8D1"/>
<gene>
    <name evidence="2" type="ORF">C0039_01005</name>
</gene>
<dbReference type="OrthoDB" id="5731529at2"/>
<keyword evidence="1" id="KW-0732">Signal</keyword>
<dbReference type="EMBL" id="PKUS01000001">
    <property type="protein sequence ID" value="PLW70742.1"/>
    <property type="molecule type" value="Genomic_DNA"/>
</dbReference>
<accession>A0A2N5X8D1</accession>
<evidence type="ECO:0000313" key="3">
    <source>
        <dbReference type="Proteomes" id="UP000235005"/>
    </source>
</evidence>
<reference evidence="2 3" key="1">
    <citation type="submission" date="2018-01" db="EMBL/GenBank/DDBJ databases">
        <title>The draft genome sequence of Halioglobus lutimaris HF004.</title>
        <authorList>
            <person name="Du Z.-J."/>
            <person name="Shi M.-J."/>
        </authorList>
    </citation>
    <scope>NUCLEOTIDE SEQUENCE [LARGE SCALE GENOMIC DNA]</scope>
    <source>
        <strain evidence="2 3">HF004</strain>
    </source>
</reference>
<evidence type="ECO:0000256" key="1">
    <source>
        <dbReference type="SAM" id="SignalP"/>
    </source>
</evidence>